<organism evidence="2 3">
    <name type="scientific">Paracoccus aestuarii</name>
    <dbReference type="NCBI Taxonomy" id="453842"/>
    <lineage>
        <taxon>Bacteria</taxon>
        <taxon>Pseudomonadati</taxon>
        <taxon>Pseudomonadota</taxon>
        <taxon>Alphaproteobacteria</taxon>
        <taxon>Rhodobacterales</taxon>
        <taxon>Paracoccaceae</taxon>
        <taxon>Paracoccus</taxon>
    </lineage>
</organism>
<name>A0A418ZPM3_9RHOB</name>
<dbReference type="InterPro" id="IPR038696">
    <property type="entry name" value="IalB_sf"/>
</dbReference>
<protein>
    <recommendedName>
        <fullName evidence="4">Invasion associated locus B family protein</fullName>
    </recommendedName>
</protein>
<keyword evidence="3" id="KW-1185">Reference proteome</keyword>
<dbReference type="AlphaFoldDB" id="A0A418ZPM3"/>
<evidence type="ECO:0000313" key="2">
    <source>
        <dbReference type="EMBL" id="RJK96200.1"/>
    </source>
</evidence>
<dbReference type="InterPro" id="IPR010642">
    <property type="entry name" value="Invasion_prot_B"/>
</dbReference>
<comment type="caution">
    <text evidence="2">The sequence shown here is derived from an EMBL/GenBank/DDBJ whole genome shotgun (WGS) entry which is preliminary data.</text>
</comment>
<keyword evidence="1" id="KW-0732">Signal</keyword>
<dbReference type="Pfam" id="PF06776">
    <property type="entry name" value="IalB"/>
    <property type="match status" value="1"/>
</dbReference>
<proteinExistence type="predicted"/>
<reference evidence="2 3" key="1">
    <citation type="submission" date="2018-09" db="EMBL/GenBank/DDBJ databases">
        <title>Paracoccus onubensis nov. sp. a moderate halophilic bacterium isolated from Gruta de las Maravillas (Aracena, Spain).</title>
        <authorList>
            <person name="Jurado V."/>
            <person name="Gutierrez-Patricio S."/>
            <person name="Gonzalez-Pimentel J.L."/>
            <person name="Laiz L."/>
            <person name="Saiz-Jimenez C."/>
        </authorList>
    </citation>
    <scope>NUCLEOTIDE SEQUENCE [LARGE SCALE GENOMIC DNA]</scope>
    <source>
        <strain evidence="2 3">DSM 19484</strain>
    </source>
</reference>
<dbReference type="EMBL" id="QZEV01000167">
    <property type="protein sequence ID" value="RJK96200.1"/>
    <property type="molecule type" value="Genomic_DNA"/>
</dbReference>
<dbReference type="Gene3D" id="2.60.40.1880">
    <property type="entry name" value="Invasion associated locus B (IalB) protein"/>
    <property type="match status" value="1"/>
</dbReference>
<evidence type="ECO:0008006" key="4">
    <source>
        <dbReference type="Google" id="ProtNLM"/>
    </source>
</evidence>
<feature type="signal peptide" evidence="1">
    <location>
        <begin position="1"/>
        <end position="35"/>
    </location>
</feature>
<gene>
    <name evidence="2" type="ORF">D3P06_17910</name>
</gene>
<dbReference type="Proteomes" id="UP000285530">
    <property type="component" value="Unassembled WGS sequence"/>
</dbReference>
<feature type="chain" id="PRO_5019421125" description="Invasion associated locus B family protein" evidence="1">
    <location>
        <begin position="36"/>
        <end position="171"/>
    </location>
</feature>
<accession>A0A418ZPM3</accession>
<sequence>MNPDHRSQTMFCGNFTKRSKRLLFWISLLFFPVMAAAQSAQCDAETRRCTALVQMTTEDGSYFASLGLQLGQINNSEPVLFATLPLGIAVRPGVRVVIHPSTLEVILTVDTCFPDGCRATAQLTEEELGLLVEADQLSLQFIPFGTTDTLSADLLPSSLTEQLIAVGVSIP</sequence>
<evidence type="ECO:0000313" key="3">
    <source>
        <dbReference type="Proteomes" id="UP000285530"/>
    </source>
</evidence>
<evidence type="ECO:0000256" key="1">
    <source>
        <dbReference type="SAM" id="SignalP"/>
    </source>
</evidence>